<dbReference type="InterPro" id="IPR002797">
    <property type="entry name" value="Polysacc_synth"/>
</dbReference>
<keyword evidence="2" id="KW-1003">Cell membrane</keyword>
<evidence type="ECO:0000256" key="6">
    <source>
        <dbReference type="SAM" id="Phobius"/>
    </source>
</evidence>
<feature type="transmembrane region" description="Helical" evidence="6">
    <location>
        <begin position="303"/>
        <end position="327"/>
    </location>
</feature>
<evidence type="ECO:0000256" key="3">
    <source>
        <dbReference type="ARBA" id="ARBA00022692"/>
    </source>
</evidence>
<dbReference type="EMBL" id="JABCRE010000002">
    <property type="protein sequence ID" value="NMW30922.1"/>
    <property type="molecule type" value="Genomic_DNA"/>
</dbReference>
<keyword evidence="3 6" id="KW-0812">Transmembrane</keyword>
<dbReference type="RefSeq" id="WP_170009991.1">
    <property type="nucleotide sequence ID" value="NZ_JABCRE010000002.1"/>
</dbReference>
<dbReference type="InterPro" id="IPR050833">
    <property type="entry name" value="Poly_Biosynth_Transport"/>
</dbReference>
<evidence type="ECO:0000256" key="2">
    <source>
        <dbReference type="ARBA" id="ARBA00022475"/>
    </source>
</evidence>
<evidence type="ECO:0000313" key="7">
    <source>
        <dbReference type="EMBL" id="NMW30922.1"/>
    </source>
</evidence>
<feature type="transmembrane region" description="Helical" evidence="6">
    <location>
        <begin position="220"/>
        <end position="240"/>
    </location>
</feature>
<evidence type="ECO:0000256" key="4">
    <source>
        <dbReference type="ARBA" id="ARBA00022989"/>
    </source>
</evidence>
<evidence type="ECO:0000313" key="8">
    <source>
        <dbReference type="Proteomes" id="UP000561181"/>
    </source>
</evidence>
<feature type="transmembrane region" description="Helical" evidence="6">
    <location>
        <begin position="394"/>
        <end position="415"/>
    </location>
</feature>
<feature type="transmembrane region" description="Helical" evidence="6">
    <location>
        <begin position="187"/>
        <end position="208"/>
    </location>
</feature>
<organism evidence="7 8">
    <name type="scientific">Pontixanthobacter rizhaonensis</name>
    <dbReference type="NCBI Taxonomy" id="2730337"/>
    <lineage>
        <taxon>Bacteria</taxon>
        <taxon>Pseudomonadati</taxon>
        <taxon>Pseudomonadota</taxon>
        <taxon>Alphaproteobacteria</taxon>
        <taxon>Sphingomonadales</taxon>
        <taxon>Erythrobacteraceae</taxon>
        <taxon>Pontixanthobacter</taxon>
    </lineage>
</organism>
<feature type="transmembrane region" description="Helical" evidence="6">
    <location>
        <begin position="260"/>
        <end position="283"/>
    </location>
</feature>
<dbReference type="Pfam" id="PF01943">
    <property type="entry name" value="Polysacc_synt"/>
    <property type="match status" value="1"/>
</dbReference>
<dbReference type="Proteomes" id="UP000561181">
    <property type="component" value="Unassembled WGS sequence"/>
</dbReference>
<evidence type="ECO:0000256" key="1">
    <source>
        <dbReference type="ARBA" id="ARBA00004651"/>
    </source>
</evidence>
<keyword evidence="4 6" id="KW-1133">Transmembrane helix</keyword>
<keyword evidence="5 6" id="KW-0472">Membrane</keyword>
<name>A0A848QEL8_9SPHN</name>
<feature type="transmembrane region" description="Helical" evidence="6">
    <location>
        <begin position="364"/>
        <end position="388"/>
    </location>
</feature>
<feature type="transmembrane region" description="Helical" evidence="6">
    <location>
        <begin position="88"/>
        <end position="111"/>
    </location>
</feature>
<feature type="transmembrane region" description="Helical" evidence="6">
    <location>
        <begin position="123"/>
        <end position="142"/>
    </location>
</feature>
<comment type="caution">
    <text evidence="7">The sequence shown here is derived from an EMBL/GenBank/DDBJ whole genome shotgun (WGS) entry which is preliminary data.</text>
</comment>
<protein>
    <submittedName>
        <fullName evidence="7">Oligosaccharide flippase family protein</fullName>
    </submittedName>
</protein>
<feature type="transmembrane region" description="Helical" evidence="6">
    <location>
        <begin position="48"/>
        <end position="67"/>
    </location>
</feature>
<comment type="subcellular location">
    <subcellularLocation>
        <location evidence="1">Cell membrane</location>
        <topology evidence="1">Multi-pass membrane protein</topology>
    </subcellularLocation>
</comment>
<feature type="transmembrane region" description="Helical" evidence="6">
    <location>
        <begin position="333"/>
        <end position="352"/>
    </location>
</feature>
<feature type="transmembrane region" description="Helical" evidence="6">
    <location>
        <begin position="154"/>
        <end position="175"/>
    </location>
</feature>
<accession>A0A848QEL8</accession>
<evidence type="ECO:0000256" key="5">
    <source>
        <dbReference type="ARBA" id="ARBA00023136"/>
    </source>
</evidence>
<dbReference type="GO" id="GO:0005886">
    <property type="term" value="C:plasma membrane"/>
    <property type="evidence" value="ECO:0007669"/>
    <property type="project" value="UniProtKB-SubCell"/>
</dbReference>
<keyword evidence="8" id="KW-1185">Reference proteome</keyword>
<gene>
    <name evidence="7" type="ORF">HKD42_02465</name>
</gene>
<proteinExistence type="predicted"/>
<dbReference type="PANTHER" id="PTHR30250:SF11">
    <property type="entry name" value="O-ANTIGEN TRANSPORTER-RELATED"/>
    <property type="match status" value="1"/>
</dbReference>
<sequence length="429" mass="47657">MIRKAFTLNAKKFLAVQSLFYAFANSIEALVPFLLAPILTRMLDPTGYGIWVLFITYATFLRPVVGLTTQDAIRMRFYDFSQKQLDQFTHTALFVMLAMAAFVSAVTLVFGELLASATKFPQAWLVAVVVAAFLYEVFYTVLTLQQFHNRRRAFLATQVIQAVLSMTFIVGFLMAGWDWRGVVLGRMMSMGIATLFSLHSLGFTFSSLLQIPERSFYRNIASFGVVYWPAGAVVMAMATADKVIAAHYLGVEASAMYGVAALFASAFWMVNYSFVMAWTPWLFRKLKVAAEDGLQEVISVSALYFILAAIAAVSFYFFAVLFAPILLGEAFHSAIPLLQYVMIAIVLQGYFMHNMKFLHFSKRIELMSLCSALTVGLNIWLSILWAPVMGIRGIMLATVVSFGAAFLISGALIVTQYVNLRKGAKSVVG</sequence>
<reference evidence="7 8" key="1">
    <citation type="submission" date="2020-04" db="EMBL/GenBank/DDBJ databases">
        <authorList>
            <person name="Liu A."/>
        </authorList>
    </citation>
    <scope>NUCLEOTIDE SEQUENCE [LARGE SCALE GENOMIC DNA]</scope>
    <source>
        <strain evidence="7 8">RZ02</strain>
    </source>
</reference>
<dbReference type="AlphaFoldDB" id="A0A848QEL8"/>
<dbReference type="PANTHER" id="PTHR30250">
    <property type="entry name" value="PST FAMILY PREDICTED COLANIC ACID TRANSPORTER"/>
    <property type="match status" value="1"/>
</dbReference>